<reference evidence="3 4" key="1">
    <citation type="journal article" date="2020" name="Cell">
        <title>Large-Scale Comparative Analyses of Tick Genomes Elucidate Their Genetic Diversity and Vector Capacities.</title>
        <authorList>
            <consortium name="Tick Genome and Microbiome Consortium (TIGMIC)"/>
            <person name="Jia N."/>
            <person name="Wang J."/>
            <person name="Shi W."/>
            <person name="Du L."/>
            <person name="Sun Y."/>
            <person name="Zhan W."/>
            <person name="Jiang J.F."/>
            <person name="Wang Q."/>
            <person name="Zhang B."/>
            <person name="Ji P."/>
            <person name="Bell-Sakyi L."/>
            <person name="Cui X.M."/>
            <person name="Yuan T.T."/>
            <person name="Jiang B.G."/>
            <person name="Yang W.F."/>
            <person name="Lam T.T."/>
            <person name="Chang Q.C."/>
            <person name="Ding S.J."/>
            <person name="Wang X.J."/>
            <person name="Zhu J.G."/>
            <person name="Ruan X.D."/>
            <person name="Zhao L."/>
            <person name="Wei J.T."/>
            <person name="Ye R.Z."/>
            <person name="Que T.C."/>
            <person name="Du C.H."/>
            <person name="Zhou Y.H."/>
            <person name="Cheng J.X."/>
            <person name="Dai P.F."/>
            <person name="Guo W.B."/>
            <person name="Han X.H."/>
            <person name="Huang E.J."/>
            <person name="Li L.F."/>
            <person name="Wei W."/>
            <person name="Gao Y.C."/>
            <person name="Liu J.Z."/>
            <person name="Shao H.Z."/>
            <person name="Wang X."/>
            <person name="Wang C.C."/>
            <person name="Yang T.C."/>
            <person name="Huo Q.B."/>
            <person name="Li W."/>
            <person name="Chen H.Y."/>
            <person name="Chen S.E."/>
            <person name="Zhou L.G."/>
            <person name="Ni X.B."/>
            <person name="Tian J.H."/>
            <person name="Sheng Y."/>
            <person name="Liu T."/>
            <person name="Pan Y.S."/>
            <person name="Xia L.Y."/>
            <person name="Li J."/>
            <person name="Zhao F."/>
            <person name="Cao W.C."/>
        </authorList>
    </citation>
    <scope>NUCLEOTIDE SEQUENCE [LARGE SCALE GENOMIC DNA]</scope>
    <source>
        <strain evidence="3">HaeL-2018</strain>
    </source>
</reference>
<protein>
    <recommendedName>
        <fullName evidence="2">Carboxylesterase type B domain-containing protein</fullName>
    </recommendedName>
</protein>
<evidence type="ECO:0000256" key="1">
    <source>
        <dbReference type="ARBA" id="ARBA00023180"/>
    </source>
</evidence>
<sequence>MHVHRQEADASQALPLACPQPLMDNIGFGTRWIVDEDCLRLNIWVPRGCEHHDSAESPYRCPNKTVLFVLSGSLFQQGDAGNATKDGSLLAALGDVVVVTFAFRLGALGFLYASADRVWIERSAYCVHATFTRTKPVSS</sequence>
<dbReference type="VEuPathDB" id="VectorBase:HLOH_041248"/>
<accession>A0A9J6G351</accession>
<dbReference type="Proteomes" id="UP000821853">
    <property type="component" value="Chromosome 2"/>
</dbReference>
<organism evidence="3 4">
    <name type="scientific">Haemaphysalis longicornis</name>
    <name type="common">Bush tick</name>
    <dbReference type="NCBI Taxonomy" id="44386"/>
    <lineage>
        <taxon>Eukaryota</taxon>
        <taxon>Metazoa</taxon>
        <taxon>Ecdysozoa</taxon>
        <taxon>Arthropoda</taxon>
        <taxon>Chelicerata</taxon>
        <taxon>Arachnida</taxon>
        <taxon>Acari</taxon>
        <taxon>Parasitiformes</taxon>
        <taxon>Ixodida</taxon>
        <taxon>Ixodoidea</taxon>
        <taxon>Ixodidae</taxon>
        <taxon>Haemaphysalinae</taxon>
        <taxon>Haemaphysalis</taxon>
    </lineage>
</organism>
<dbReference type="Pfam" id="PF00135">
    <property type="entry name" value="COesterase"/>
    <property type="match status" value="1"/>
</dbReference>
<dbReference type="InterPro" id="IPR029058">
    <property type="entry name" value="AB_hydrolase_fold"/>
</dbReference>
<dbReference type="OrthoDB" id="3200163at2759"/>
<dbReference type="EMBL" id="JABSTR010000004">
    <property type="protein sequence ID" value="KAH9368928.1"/>
    <property type="molecule type" value="Genomic_DNA"/>
</dbReference>
<dbReference type="PANTHER" id="PTHR45237">
    <property type="entry name" value="POSSIBLE PARA-NITROBENZYL ESTERASE"/>
    <property type="match status" value="1"/>
</dbReference>
<dbReference type="AlphaFoldDB" id="A0A9J6G351"/>
<keyword evidence="4" id="KW-1185">Reference proteome</keyword>
<gene>
    <name evidence="3" type="ORF">HPB48_007078</name>
</gene>
<keyword evidence="1" id="KW-0325">Glycoprotein</keyword>
<proteinExistence type="predicted"/>
<evidence type="ECO:0000313" key="3">
    <source>
        <dbReference type="EMBL" id="KAH9368928.1"/>
    </source>
</evidence>
<dbReference type="PANTHER" id="PTHR45237:SF2">
    <property type="entry name" value="POSSIBLE PARA-NITROBENZYL ESTERASE"/>
    <property type="match status" value="1"/>
</dbReference>
<evidence type="ECO:0000313" key="4">
    <source>
        <dbReference type="Proteomes" id="UP000821853"/>
    </source>
</evidence>
<comment type="caution">
    <text evidence="3">The sequence shown here is derived from an EMBL/GenBank/DDBJ whole genome shotgun (WGS) entry which is preliminary data.</text>
</comment>
<dbReference type="SUPFAM" id="SSF53474">
    <property type="entry name" value="alpha/beta-Hydrolases"/>
    <property type="match status" value="1"/>
</dbReference>
<name>A0A9J6G351_HAELO</name>
<evidence type="ECO:0000259" key="2">
    <source>
        <dbReference type="Pfam" id="PF00135"/>
    </source>
</evidence>
<dbReference type="InterPro" id="IPR002018">
    <property type="entry name" value="CarbesteraseB"/>
</dbReference>
<feature type="domain" description="Carboxylesterase type B" evidence="2">
    <location>
        <begin position="15"/>
        <end position="113"/>
    </location>
</feature>
<dbReference type="Gene3D" id="3.40.50.1820">
    <property type="entry name" value="alpha/beta hydrolase"/>
    <property type="match status" value="1"/>
</dbReference>